<dbReference type="PANTHER" id="PTHR38780">
    <property type="entry name" value="PROTEIN TUSC"/>
    <property type="match status" value="1"/>
</dbReference>
<dbReference type="EMBL" id="JQ256788">
    <property type="protein sequence ID" value="AFI78681.1"/>
    <property type="molecule type" value="Genomic_DNA"/>
</dbReference>
<dbReference type="InterPro" id="IPR027396">
    <property type="entry name" value="DsrEFH-like"/>
</dbReference>
<reference evidence="2" key="1">
    <citation type="journal article" date="2012" name="ISME J.">
        <title>Roseobacter clade bacteria are abundant in coastal sediments and encode a novel combination of sulfur oxidation genes.</title>
        <authorList>
            <person name="Lenk S."/>
            <person name="Moraru C."/>
            <person name="Hahnke S."/>
            <person name="Arnds J."/>
            <person name="Richter M."/>
            <person name="Kube M."/>
            <person name="Reinhardt R."/>
            <person name="Brinkhoff T."/>
            <person name="Harder J."/>
            <person name="Amann R."/>
            <person name="Mussmann M."/>
        </authorList>
    </citation>
    <scope>NUCLEOTIDE SEQUENCE</scope>
</reference>
<evidence type="ECO:0000256" key="1">
    <source>
        <dbReference type="ARBA" id="ARBA00005996"/>
    </source>
</evidence>
<dbReference type="PANTHER" id="PTHR38780:SF1">
    <property type="entry name" value="PROTEIN TUSC"/>
    <property type="match status" value="1"/>
</dbReference>
<dbReference type="AlphaFoldDB" id="I1X5A6"/>
<evidence type="ECO:0000313" key="2">
    <source>
        <dbReference type="EMBL" id="AFI78681.1"/>
    </source>
</evidence>
<proteinExistence type="inferred from homology"/>
<dbReference type="Gene3D" id="3.40.1260.10">
    <property type="entry name" value="DsrEFH-like"/>
    <property type="match status" value="1"/>
</dbReference>
<gene>
    <name evidence="2" type="primary">dsrF</name>
    <name evidence="2" type="ORF">ws085G8_0011</name>
</gene>
<dbReference type="SUPFAM" id="SSF75169">
    <property type="entry name" value="DsrEFH-like"/>
    <property type="match status" value="1"/>
</dbReference>
<dbReference type="NCBIfam" id="TIGR03010">
    <property type="entry name" value="sulf_tusC_dsrF"/>
    <property type="match status" value="1"/>
</dbReference>
<comment type="similarity">
    <text evidence="1">Belongs to the DsrF/TusC family.</text>
</comment>
<organism evidence="2">
    <name type="scientific">uncultured bacterium ws085G8</name>
    <dbReference type="NCBI Taxonomy" id="1131825"/>
    <lineage>
        <taxon>Bacteria</taxon>
        <taxon>environmental samples</taxon>
    </lineage>
</organism>
<accession>I1X5A6</accession>
<dbReference type="InterPro" id="IPR003787">
    <property type="entry name" value="Sulphur_relay_DsrE/F-like"/>
</dbReference>
<dbReference type="InterPro" id="IPR017462">
    <property type="entry name" value="Sulphur_relay_TusC/DsrF"/>
</dbReference>
<sequence>MEPWEEEEGPEVVKRFMYVNRRPPYGTIYALECLEVVLIAAAFDQDVSMVFVDDGVYQLKKDQDTTGIGMKNFSKTYRALDDYDVEKIYVEKESLDNRGLTEDDLVIPVEVVAADKLRDIMAQQDVVISS</sequence>
<protein>
    <submittedName>
        <fullName evidence="2">Intracellular sulfur oxidation protein DsrF</fullName>
    </submittedName>
</protein>
<dbReference type="NCBIfam" id="NF001238">
    <property type="entry name" value="PRK00211.1"/>
    <property type="match status" value="1"/>
</dbReference>
<dbReference type="Pfam" id="PF02635">
    <property type="entry name" value="DsrE"/>
    <property type="match status" value="1"/>
</dbReference>
<name>I1X5A6_9BACT</name>